<evidence type="ECO:0000256" key="6">
    <source>
        <dbReference type="ARBA" id="ARBA00022691"/>
    </source>
</evidence>
<evidence type="ECO:0000256" key="8">
    <source>
        <dbReference type="ARBA" id="ARBA00023002"/>
    </source>
</evidence>
<dbReference type="OrthoDB" id="10167at10239"/>
<sequence>MNYASIIPCDSLNGIGFRTVIFVTGCSHKCEQCYNKSTWNPCNGQEFTESTLEYLITMVNKPYINGLTISGGDPLYRSNIKETINICKRVKEETRKSIWIYTGYEFNDLPEESLELLDYVDVIIDGKYDYTKPTDKPFRGSDNQKMYRKFNNEWSEYE</sequence>
<dbReference type="PROSITE" id="PS01087">
    <property type="entry name" value="RADICAL_ACTIVATING"/>
    <property type="match status" value="1"/>
</dbReference>
<dbReference type="InterPro" id="IPR058240">
    <property type="entry name" value="rSAM_sf"/>
</dbReference>
<dbReference type="InterPro" id="IPR012837">
    <property type="entry name" value="NrdG"/>
</dbReference>
<dbReference type="Gene3D" id="3.20.20.70">
    <property type="entry name" value="Aldolase class I"/>
    <property type="match status" value="1"/>
</dbReference>
<gene>
    <name evidence="13" type="ORF">Pm5461_061</name>
</gene>
<dbReference type="SFLD" id="SFLDG01066">
    <property type="entry name" value="organic_radical-activating_enz"/>
    <property type="match status" value="1"/>
</dbReference>
<evidence type="ECO:0000256" key="7">
    <source>
        <dbReference type="ARBA" id="ARBA00022723"/>
    </source>
</evidence>
<dbReference type="GO" id="GO:0043365">
    <property type="term" value="F:[formate-C-acetyltransferase]-activating enzyme activity"/>
    <property type="evidence" value="ECO:0007669"/>
    <property type="project" value="InterPro"/>
</dbReference>
<comment type="function">
    <text evidence="2">Activation of anaerobic ribonucleoside-triphosphate reductase under anaerobic conditions by generation of an organic free radical, using S-adenosylmethionine and reduced flavodoxin as cosubstrates to produce 5'-deoxy-adenosine.</text>
</comment>
<reference evidence="13 14" key="1">
    <citation type="submission" date="2015-03" db="EMBL/GenBank/DDBJ databases">
        <authorList>
            <person name="Melo L.D.R."/>
            <person name="Veiga P."/>
            <person name="Cerca N."/>
            <person name="Kropinski A.M."/>
            <person name="Azeredo J."/>
            <person name="Almeida C."/>
            <person name="Sillankorva S."/>
        </authorList>
    </citation>
    <scope>NUCLEOTIDE SEQUENCE [LARGE SCALE GENOMIC DNA]</scope>
</reference>
<comment type="cofactor">
    <cofactor evidence="1">
        <name>[4Fe-4S] cluster</name>
        <dbReference type="ChEBI" id="CHEBI:49883"/>
    </cofactor>
</comment>
<dbReference type="PANTHER" id="PTHR30352">
    <property type="entry name" value="PYRUVATE FORMATE-LYASE-ACTIVATING ENZYME"/>
    <property type="match status" value="1"/>
</dbReference>
<dbReference type="SUPFAM" id="SSF102114">
    <property type="entry name" value="Radical SAM enzymes"/>
    <property type="match status" value="1"/>
</dbReference>
<evidence type="ECO:0000256" key="10">
    <source>
        <dbReference type="ARBA" id="ARBA00023014"/>
    </source>
</evidence>
<dbReference type="InterPro" id="IPR007197">
    <property type="entry name" value="rSAM"/>
</dbReference>
<dbReference type="GeneID" id="26622860"/>
<keyword evidence="8 13" id="KW-0560">Oxidoreductase</keyword>
<evidence type="ECO:0000256" key="12">
    <source>
        <dbReference type="ARBA" id="ARBA00047365"/>
    </source>
</evidence>
<dbReference type="KEGG" id="vg:26622860"/>
<dbReference type="PANTHER" id="PTHR30352:SF2">
    <property type="entry name" value="ANAEROBIC RIBONUCLEOSIDE-TRIPHOSPHATE REDUCTASE-ACTIVATING PROTEIN"/>
    <property type="match status" value="1"/>
</dbReference>
<keyword evidence="6" id="KW-0949">S-adenosyl-L-methionine</keyword>
<dbReference type="GO" id="GO:0051539">
    <property type="term" value="F:4 iron, 4 sulfur cluster binding"/>
    <property type="evidence" value="ECO:0007669"/>
    <property type="project" value="UniProtKB-KW"/>
</dbReference>
<evidence type="ECO:0000256" key="5">
    <source>
        <dbReference type="ARBA" id="ARBA00022485"/>
    </source>
</evidence>
<evidence type="ECO:0000256" key="9">
    <source>
        <dbReference type="ARBA" id="ARBA00023004"/>
    </source>
</evidence>
<dbReference type="EMBL" id="KP890823">
    <property type="protein sequence ID" value="AKA61923.1"/>
    <property type="molecule type" value="Genomic_DNA"/>
</dbReference>
<evidence type="ECO:0000256" key="11">
    <source>
        <dbReference type="ARBA" id="ARBA00033436"/>
    </source>
</evidence>
<dbReference type="InterPro" id="IPR013785">
    <property type="entry name" value="Aldolase_TIM"/>
</dbReference>
<dbReference type="Pfam" id="PF13353">
    <property type="entry name" value="Fer4_12"/>
    <property type="match status" value="1"/>
</dbReference>
<evidence type="ECO:0000256" key="1">
    <source>
        <dbReference type="ARBA" id="ARBA00001966"/>
    </source>
</evidence>
<evidence type="ECO:0000256" key="2">
    <source>
        <dbReference type="ARBA" id="ARBA00003852"/>
    </source>
</evidence>
<keyword evidence="9" id="KW-0408">Iron</keyword>
<dbReference type="InterPro" id="IPR034457">
    <property type="entry name" value="Organic_radical-activating"/>
</dbReference>
<comment type="catalytic activity">
    <reaction evidence="12">
        <text>glycyl-[protein] + reduced [flavodoxin] + S-adenosyl-L-methionine = glycin-2-yl radical-[protein] + semiquinone [flavodoxin] + 5'-deoxyadenosine + L-methionine + H(+)</text>
        <dbReference type="Rhea" id="RHEA:61976"/>
        <dbReference type="Rhea" id="RHEA-COMP:10622"/>
        <dbReference type="Rhea" id="RHEA-COMP:14480"/>
        <dbReference type="Rhea" id="RHEA-COMP:15993"/>
        <dbReference type="Rhea" id="RHEA-COMP:15994"/>
        <dbReference type="ChEBI" id="CHEBI:15378"/>
        <dbReference type="ChEBI" id="CHEBI:17319"/>
        <dbReference type="ChEBI" id="CHEBI:29947"/>
        <dbReference type="ChEBI" id="CHEBI:32722"/>
        <dbReference type="ChEBI" id="CHEBI:57618"/>
        <dbReference type="ChEBI" id="CHEBI:57844"/>
        <dbReference type="ChEBI" id="CHEBI:59789"/>
        <dbReference type="ChEBI" id="CHEBI:140311"/>
    </reaction>
</comment>
<evidence type="ECO:0000256" key="3">
    <source>
        <dbReference type="ARBA" id="ARBA00009777"/>
    </source>
</evidence>
<dbReference type="InterPro" id="IPR001989">
    <property type="entry name" value="Radical_activat_CS"/>
</dbReference>
<dbReference type="SFLD" id="SFLDF00299">
    <property type="entry name" value="anaerobic_ribonucleoside-triph"/>
    <property type="match status" value="1"/>
</dbReference>
<organism evidence="13 14">
    <name type="scientific">Proteus phage vB_PmiM_Pm5461</name>
    <dbReference type="NCBI Taxonomy" id="1636250"/>
    <lineage>
        <taxon>Viruses</taxon>
        <taxon>Duplodnaviria</taxon>
        <taxon>Heunggongvirae</taxon>
        <taxon>Uroviricota</taxon>
        <taxon>Caudoviricetes</taxon>
        <taxon>Pantevenvirales</taxon>
        <taxon>Straboviridae</taxon>
        <taxon>Bragavirus</taxon>
        <taxon>Bragavirus pm5461</taxon>
    </lineage>
</organism>
<proteinExistence type="inferred from homology"/>
<dbReference type="RefSeq" id="YP_009195479.1">
    <property type="nucleotide sequence ID" value="NC_028762.1"/>
</dbReference>
<evidence type="ECO:0000313" key="13">
    <source>
        <dbReference type="EMBL" id="AKA61923.1"/>
    </source>
</evidence>
<dbReference type="PIRSF" id="PIRSF000368">
    <property type="entry name" value="NrdG"/>
    <property type="match status" value="1"/>
</dbReference>
<keyword evidence="7" id="KW-0479">Metal-binding</keyword>
<comment type="similarity">
    <text evidence="3">Belongs to the organic radical-activating enzymes family.</text>
</comment>
<keyword evidence="5" id="KW-0004">4Fe-4S</keyword>
<keyword evidence="14" id="KW-1185">Reference proteome</keyword>
<accession>A0A0G2SS43</accession>
<dbReference type="NCBIfam" id="TIGR02491">
    <property type="entry name" value="NrdG"/>
    <property type="match status" value="1"/>
</dbReference>
<protein>
    <recommendedName>
        <fullName evidence="4">Anaerobic ribonucleoside-triphosphate reductase-activating protein</fullName>
    </recommendedName>
    <alternativeName>
        <fullName evidence="11">Class III anaerobic ribonucleotide reductase small component</fullName>
    </alternativeName>
</protein>
<dbReference type="SFLD" id="SFLDG01063">
    <property type="entry name" value="activating_enzymes__group_1"/>
    <property type="match status" value="1"/>
</dbReference>
<evidence type="ECO:0000313" key="14">
    <source>
        <dbReference type="Proteomes" id="UP000202749"/>
    </source>
</evidence>
<dbReference type="GO" id="GO:0046872">
    <property type="term" value="F:metal ion binding"/>
    <property type="evidence" value="ECO:0007669"/>
    <property type="project" value="UniProtKB-KW"/>
</dbReference>
<dbReference type="GO" id="GO:0004748">
    <property type="term" value="F:ribonucleoside-diphosphate reductase activity, thioredoxin disulfide as acceptor"/>
    <property type="evidence" value="ECO:0007669"/>
    <property type="project" value="TreeGrafter"/>
</dbReference>
<evidence type="ECO:0000256" key="4">
    <source>
        <dbReference type="ARBA" id="ARBA00014281"/>
    </source>
</evidence>
<dbReference type="SFLD" id="SFLDS00029">
    <property type="entry name" value="Radical_SAM"/>
    <property type="match status" value="1"/>
</dbReference>
<name>A0A0G2SS43_9CAUD</name>
<dbReference type="Proteomes" id="UP000202749">
    <property type="component" value="Segment"/>
</dbReference>
<keyword evidence="10" id="KW-0411">Iron-sulfur</keyword>